<name>A0A2R9SQ30_9BACL</name>
<organism evidence="1 2">
    <name type="scientific">Paenibacillus vortex V453</name>
    <dbReference type="NCBI Taxonomy" id="715225"/>
    <lineage>
        <taxon>Bacteria</taxon>
        <taxon>Bacillati</taxon>
        <taxon>Bacillota</taxon>
        <taxon>Bacilli</taxon>
        <taxon>Bacillales</taxon>
        <taxon>Paenibacillaceae</taxon>
        <taxon>Paenibacillus</taxon>
    </lineage>
</organism>
<dbReference type="AlphaFoldDB" id="A0A2R9SQ30"/>
<gene>
    <name evidence="1" type="ORF">PVOR_24449</name>
</gene>
<dbReference type="RefSeq" id="WP_006211645.1">
    <property type="nucleotide sequence ID" value="NZ_ADHJ01000039.1"/>
</dbReference>
<reference evidence="1 2" key="1">
    <citation type="journal article" date="2010" name="BMC Genomics">
        <title>Genome sequence of the pattern forming Paenibacillus vortex bacterium reveals potential for thriving in complex environments.</title>
        <authorList>
            <person name="Sirota-Madi A."/>
            <person name="Olender T."/>
            <person name="Helman Y."/>
            <person name="Ingham C."/>
            <person name="Brainis I."/>
            <person name="Roth D."/>
            <person name="Hagi E."/>
            <person name="Brodsky L."/>
            <person name="Leshkowitz D."/>
            <person name="Galatenko V."/>
            <person name="Nikolaev V."/>
            <person name="Mugasimangalam R.C."/>
            <person name="Bransburg-Zabary S."/>
            <person name="Gutnick D.L."/>
            <person name="Lancet D."/>
            <person name="Ben-Jacob E."/>
        </authorList>
    </citation>
    <scope>NUCLEOTIDE SEQUENCE [LARGE SCALE GENOMIC DNA]</scope>
    <source>
        <strain evidence="1 2">V453</strain>
    </source>
</reference>
<accession>A0A2R9SQ30</accession>
<sequence length="358" mass="38343">MKLWNVRIFSKSDSPCNYRSLRYKLLSASVMITAILWLGAVNPLTSTAAASNGGIHGTPTSSSPILAQIPGSLVDFAEETVDHLAVHAPFTAWDEAEMEFTPLGPGTHGWLITISSEGIPQGYMIISAADDGSYILSEYGIGSTLPFSQAPLNERLAAEGLLKTGGVLPQGSIVRKLYDVSPVWQVQLPGKKPVYFSALNSEALPDEPQSSRIKALPTPLLAATKGIVTSTSSNAWLAETPNLSAAASEDPYDNLLWLTSAHLNAGSSADLRNLLQEHSALIFKSKKKQCRLRIPFQLNWLASLVFWESAESGCDLCVGSAAGERHPSLFASISSDRARPILCTAGIEGFNLSTPSEM</sequence>
<comment type="caution">
    <text evidence="1">The sequence shown here is derived from an EMBL/GenBank/DDBJ whole genome shotgun (WGS) entry which is preliminary data.</text>
</comment>
<dbReference type="EMBL" id="ADHJ01000039">
    <property type="protein sequence ID" value="EFU39487.1"/>
    <property type="molecule type" value="Genomic_DNA"/>
</dbReference>
<evidence type="ECO:0000313" key="2">
    <source>
        <dbReference type="Proteomes" id="UP000003094"/>
    </source>
</evidence>
<keyword evidence="2" id="KW-1185">Reference proteome</keyword>
<dbReference type="KEGG" id="pvo:PVOR_24449"/>
<dbReference type="Proteomes" id="UP000003094">
    <property type="component" value="Unassembled WGS sequence"/>
</dbReference>
<evidence type="ECO:0000313" key="1">
    <source>
        <dbReference type="EMBL" id="EFU39487.1"/>
    </source>
</evidence>
<proteinExistence type="predicted"/>
<protein>
    <submittedName>
        <fullName evidence="1">Uncharacterized protein</fullName>
    </submittedName>
</protein>